<evidence type="ECO:0000313" key="1">
    <source>
        <dbReference type="EMBL" id="KAH6606825.1"/>
    </source>
</evidence>
<reference evidence="1" key="1">
    <citation type="submission" date="2021-08" db="EMBL/GenBank/DDBJ databases">
        <title>Chromosome-Level Trichoderma cornu-damae using Hi-C Data.</title>
        <authorList>
            <person name="Kim C.S."/>
        </authorList>
    </citation>
    <scope>NUCLEOTIDE SEQUENCE</scope>
    <source>
        <strain evidence="1">KA19-0412C</strain>
    </source>
</reference>
<proteinExistence type="predicted"/>
<keyword evidence="2" id="KW-1185">Reference proteome</keyword>
<evidence type="ECO:0000313" key="2">
    <source>
        <dbReference type="Proteomes" id="UP000827724"/>
    </source>
</evidence>
<evidence type="ECO:0008006" key="3">
    <source>
        <dbReference type="Google" id="ProtNLM"/>
    </source>
</evidence>
<organism evidence="1 2">
    <name type="scientific">Trichoderma cornu-damae</name>
    <dbReference type="NCBI Taxonomy" id="654480"/>
    <lineage>
        <taxon>Eukaryota</taxon>
        <taxon>Fungi</taxon>
        <taxon>Dikarya</taxon>
        <taxon>Ascomycota</taxon>
        <taxon>Pezizomycotina</taxon>
        <taxon>Sordariomycetes</taxon>
        <taxon>Hypocreomycetidae</taxon>
        <taxon>Hypocreales</taxon>
        <taxon>Hypocreaceae</taxon>
        <taxon>Trichoderma</taxon>
    </lineage>
</organism>
<dbReference type="Proteomes" id="UP000827724">
    <property type="component" value="Unassembled WGS sequence"/>
</dbReference>
<accession>A0A9P8QNX8</accession>
<sequence>MQPLRNNPSDAANIFTCMFCYCTFAGTPCVLGHTCRLACHSCSASILDLSICWICGEIVFREEECVSLGWCFWHRSCYGCLLCGSRAIRVRAKAGDLPDDEGEGWGVREVLEPPLCVGCMAELEADEMESEDAVAQKAGMGMGMGMGMGAIARLPTQRLGRLRRDQKEEEEAFGLPRLRCSDPCVRPHRRSVASIPSSGTTCAARRPSGGESILDDLFVQTEPRIPALGTGVIARGHKVH</sequence>
<protein>
    <recommendedName>
        <fullName evidence="3">LIM zinc-binding domain-containing protein</fullName>
    </recommendedName>
</protein>
<dbReference type="AlphaFoldDB" id="A0A9P8QNX8"/>
<gene>
    <name evidence="1" type="ORF">Trco_005978</name>
</gene>
<name>A0A9P8QNX8_9HYPO</name>
<dbReference type="EMBL" id="JAIWOZ010000004">
    <property type="protein sequence ID" value="KAH6606825.1"/>
    <property type="molecule type" value="Genomic_DNA"/>
</dbReference>
<comment type="caution">
    <text evidence="1">The sequence shown here is derived from an EMBL/GenBank/DDBJ whole genome shotgun (WGS) entry which is preliminary data.</text>
</comment>
<dbReference type="OrthoDB" id="8062037at2759"/>